<dbReference type="AlphaFoldDB" id="D3BC77"/>
<organism evidence="3 4">
    <name type="scientific">Heterostelium pallidum (strain ATCC 26659 / Pp 5 / PN500)</name>
    <name type="common">Cellular slime mold</name>
    <name type="synonym">Polysphondylium pallidum</name>
    <dbReference type="NCBI Taxonomy" id="670386"/>
    <lineage>
        <taxon>Eukaryota</taxon>
        <taxon>Amoebozoa</taxon>
        <taxon>Evosea</taxon>
        <taxon>Eumycetozoa</taxon>
        <taxon>Dictyostelia</taxon>
        <taxon>Acytosteliales</taxon>
        <taxon>Acytosteliaceae</taxon>
        <taxon>Heterostelium</taxon>
    </lineage>
</organism>
<dbReference type="PANTHER" id="PTHR47385">
    <property type="entry name" value="CALPONIN"/>
    <property type="match status" value="1"/>
</dbReference>
<dbReference type="InterPro" id="IPR050606">
    <property type="entry name" value="Calponin-like"/>
</dbReference>
<dbReference type="PANTHER" id="PTHR47385:SF14">
    <property type="entry name" value="TRANSGELIN"/>
    <property type="match status" value="1"/>
</dbReference>
<feature type="region of interest" description="Disordered" evidence="1">
    <location>
        <begin position="198"/>
        <end position="227"/>
    </location>
</feature>
<accession>D3BC77</accession>
<dbReference type="STRING" id="670386.D3BC77"/>
<dbReference type="FunCoup" id="D3BC77">
    <property type="interactions" value="447"/>
</dbReference>
<keyword evidence="4" id="KW-1185">Reference proteome</keyword>
<protein>
    <recommendedName>
        <fullName evidence="2">Calponin-homology (CH) domain-containing protein</fullName>
    </recommendedName>
</protein>
<dbReference type="GO" id="GO:0051015">
    <property type="term" value="F:actin filament binding"/>
    <property type="evidence" value="ECO:0007669"/>
    <property type="project" value="TreeGrafter"/>
</dbReference>
<gene>
    <name evidence="3" type="ORF">PPL_06099</name>
</gene>
<dbReference type="OMA" id="IDYIHYS"/>
<dbReference type="GeneID" id="31361583"/>
<dbReference type="RefSeq" id="XP_020433378.1">
    <property type="nucleotide sequence ID" value="XM_020576966.1"/>
</dbReference>
<dbReference type="GO" id="GO:0015629">
    <property type="term" value="C:actin cytoskeleton"/>
    <property type="evidence" value="ECO:0007669"/>
    <property type="project" value="TreeGrafter"/>
</dbReference>
<name>D3BC77_HETP5</name>
<proteinExistence type="predicted"/>
<dbReference type="InParanoid" id="D3BC77"/>
<dbReference type="GO" id="GO:0007015">
    <property type="term" value="P:actin filament organization"/>
    <property type="evidence" value="ECO:0007669"/>
    <property type="project" value="TreeGrafter"/>
</dbReference>
<dbReference type="Gene3D" id="1.10.418.10">
    <property type="entry name" value="Calponin-like domain"/>
    <property type="match status" value="1"/>
</dbReference>
<sequence length="334" mass="38921">MSESSRLIAEKQQRLYQQQFEQQHKQLSVKQLIEFILRINLDNDSLYPALRDGRILCRIMNTFHQPADYIHFSDFEPLPKFKQIENIQLFLKKCSFVSFIHSFAYCYLYRLYVPEDQLFHPNDLLESADLQQVLNCLLALFDYFQDYIKNDLYNMNYYNGVGGGANLNRSTTGTDYYYNANGGISYFYPYYQVDNDNNNNSNNNNHSQQQQDMYDQSSSNNNNNNSEDQCIIPKKGLNGYILDCIIGTRKYILAPFFICVALGFGIKMSRTTFIKLSNFIAKHPPSTIKTNIITPTLNIFSIANIKQFLFDLNTQLRDFINDSILPSIPRIKIN</sequence>
<dbReference type="EMBL" id="ADBJ01000026">
    <property type="protein sequence ID" value="EFA81260.1"/>
    <property type="molecule type" value="Genomic_DNA"/>
</dbReference>
<evidence type="ECO:0000256" key="1">
    <source>
        <dbReference type="SAM" id="MobiDB-lite"/>
    </source>
</evidence>
<dbReference type="Pfam" id="PF00307">
    <property type="entry name" value="CH"/>
    <property type="match status" value="1"/>
</dbReference>
<evidence type="ECO:0000313" key="4">
    <source>
        <dbReference type="Proteomes" id="UP000001396"/>
    </source>
</evidence>
<dbReference type="InterPro" id="IPR001715">
    <property type="entry name" value="CH_dom"/>
</dbReference>
<dbReference type="Proteomes" id="UP000001396">
    <property type="component" value="Unassembled WGS sequence"/>
</dbReference>
<evidence type="ECO:0000313" key="3">
    <source>
        <dbReference type="EMBL" id="EFA81260.1"/>
    </source>
</evidence>
<feature type="domain" description="Calponin-homology (CH)" evidence="2">
    <location>
        <begin position="22"/>
        <end position="145"/>
    </location>
</feature>
<reference evidence="3 4" key="1">
    <citation type="journal article" date="2011" name="Genome Res.">
        <title>Phylogeny-wide analysis of social amoeba genomes highlights ancient origins for complex intercellular communication.</title>
        <authorList>
            <person name="Heidel A.J."/>
            <person name="Lawal H.M."/>
            <person name="Felder M."/>
            <person name="Schilde C."/>
            <person name="Helps N.R."/>
            <person name="Tunggal B."/>
            <person name="Rivero F."/>
            <person name="John U."/>
            <person name="Schleicher M."/>
            <person name="Eichinger L."/>
            <person name="Platzer M."/>
            <person name="Noegel A.A."/>
            <person name="Schaap P."/>
            <person name="Gloeckner G."/>
        </authorList>
    </citation>
    <scope>NUCLEOTIDE SEQUENCE [LARGE SCALE GENOMIC DNA]</scope>
    <source>
        <strain evidence="4">ATCC 26659 / Pp 5 / PN500</strain>
    </source>
</reference>
<comment type="caution">
    <text evidence="3">The sequence shown here is derived from an EMBL/GenBank/DDBJ whole genome shotgun (WGS) entry which is preliminary data.</text>
</comment>
<dbReference type="SUPFAM" id="SSF47576">
    <property type="entry name" value="Calponin-homology domain, CH-domain"/>
    <property type="match status" value="1"/>
</dbReference>
<evidence type="ECO:0000259" key="2">
    <source>
        <dbReference type="PROSITE" id="PS50021"/>
    </source>
</evidence>
<dbReference type="InterPro" id="IPR036872">
    <property type="entry name" value="CH_dom_sf"/>
</dbReference>
<dbReference type="CDD" id="cd00014">
    <property type="entry name" value="CH_SF"/>
    <property type="match status" value="1"/>
</dbReference>
<dbReference type="PROSITE" id="PS50021">
    <property type="entry name" value="CH"/>
    <property type="match status" value="1"/>
</dbReference>